<evidence type="ECO:0000256" key="1">
    <source>
        <dbReference type="ARBA" id="ARBA00003863"/>
    </source>
</evidence>
<dbReference type="Proteomes" id="UP000033115">
    <property type="component" value="Chromosome"/>
</dbReference>
<dbReference type="KEGG" id="csq:CSCA_5328"/>
<accession>A0A0E3MAT2</accession>
<keyword evidence="3" id="KW-1185">Reference proteome</keyword>
<dbReference type="GO" id="GO:0006265">
    <property type="term" value="P:DNA topological change"/>
    <property type="evidence" value="ECO:0007669"/>
    <property type="project" value="InterPro"/>
</dbReference>
<dbReference type="InterPro" id="IPR038300">
    <property type="entry name" value="SASP_sf_alpha/beta"/>
</dbReference>
<reference evidence="2 3" key="1">
    <citation type="journal article" date="2015" name="J. Biotechnol.">
        <title>Complete genome sequence of a malodorant-producing acetogen, Clostridium scatologenes ATCC 25775(T).</title>
        <authorList>
            <person name="Zhu Z."/>
            <person name="Guo T."/>
            <person name="Zheng H."/>
            <person name="Song T."/>
            <person name="Ouyang P."/>
            <person name="Xie J."/>
        </authorList>
    </citation>
    <scope>NUCLEOTIDE SEQUENCE [LARGE SCALE GENOMIC DNA]</scope>
    <source>
        <strain evidence="2 3">ATCC 25775</strain>
    </source>
</reference>
<dbReference type="InterPro" id="IPR001448">
    <property type="entry name" value="SASP_alpha/beta-type"/>
</dbReference>
<evidence type="ECO:0000313" key="3">
    <source>
        <dbReference type="Proteomes" id="UP000033115"/>
    </source>
</evidence>
<dbReference type="STRING" id="1548.CSCA_5328"/>
<name>A0A0E3MAT2_CLOSL</name>
<gene>
    <name evidence="2" type="ORF">CSCA_5328</name>
</gene>
<dbReference type="EMBL" id="CP009933">
    <property type="protein sequence ID" value="AKA72453.1"/>
    <property type="molecule type" value="Genomic_DNA"/>
</dbReference>
<dbReference type="Pfam" id="PF00269">
    <property type="entry name" value="SASP"/>
    <property type="match status" value="1"/>
</dbReference>
<organism evidence="2 3">
    <name type="scientific">Clostridium scatologenes</name>
    <dbReference type="NCBI Taxonomy" id="1548"/>
    <lineage>
        <taxon>Bacteria</taxon>
        <taxon>Bacillati</taxon>
        <taxon>Bacillota</taxon>
        <taxon>Clostridia</taxon>
        <taxon>Eubacteriales</taxon>
        <taxon>Clostridiaceae</taxon>
        <taxon>Clostridium</taxon>
    </lineage>
</organism>
<dbReference type="HOGENOM" id="CLU_169738_2_2_9"/>
<sequence length="66" mass="7358">MSKKPLVPSSEGKLDKFKVEVAKDMALENVMNRKQFGNNKNSGNIGGEMVKRMVKAAEENMSDNKK</sequence>
<proteinExistence type="predicted"/>
<dbReference type="GO" id="GO:0003690">
    <property type="term" value="F:double-stranded DNA binding"/>
    <property type="evidence" value="ECO:0007669"/>
    <property type="project" value="InterPro"/>
</dbReference>
<dbReference type="RefSeq" id="WP_029162708.1">
    <property type="nucleotide sequence ID" value="NZ_CP009933.1"/>
</dbReference>
<evidence type="ECO:0000313" key="2">
    <source>
        <dbReference type="EMBL" id="AKA72453.1"/>
    </source>
</evidence>
<dbReference type="AlphaFoldDB" id="A0A0E3MAT2"/>
<dbReference type="Gene3D" id="6.10.10.80">
    <property type="entry name" value="Small, acid-soluble spore protein, alpha/beta type-like"/>
    <property type="match status" value="1"/>
</dbReference>
<protein>
    <submittedName>
        <fullName evidence="2">Small acid-soluble spore protein alpha/beta type</fullName>
    </submittedName>
</protein>
<comment type="function">
    <text evidence="1">SASP are bound to spore DNA. They are double-stranded DNA-binding proteins that cause DNA to change to an a-like conformation. They protect the DNA backbone from chemical and enzymatic cleavage and are thus involved in dormant spore's high resistance to UV light.</text>
</comment>